<evidence type="ECO:0000313" key="5">
    <source>
        <dbReference type="Ensembl" id="ENSMODP00000042080.1"/>
    </source>
</evidence>
<dbReference type="SUPFAM" id="SSF48264">
    <property type="entry name" value="Cytochrome P450"/>
    <property type="match status" value="1"/>
</dbReference>
<dbReference type="Bgee" id="ENSMODG00000002507">
    <property type="expression patterns" value="Expressed in liver and 1 other cell type or tissue"/>
</dbReference>
<evidence type="ECO:0000256" key="4">
    <source>
        <dbReference type="SAM" id="Phobius"/>
    </source>
</evidence>
<evidence type="ECO:0000256" key="3">
    <source>
        <dbReference type="ARBA" id="ARBA00023004"/>
    </source>
</evidence>
<dbReference type="PANTHER" id="PTHR24300">
    <property type="entry name" value="CYTOCHROME P450 508A4-RELATED"/>
    <property type="match status" value="1"/>
</dbReference>
<feature type="transmembrane region" description="Helical" evidence="4">
    <location>
        <begin position="6"/>
        <end position="26"/>
    </location>
</feature>
<dbReference type="AlphaFoldDB" id="A0A5F8G3U1"/>
<keyword evidence="3" id="KW-0408">Iron</keyword>
<dbReference type="GeneTree" id="ENSGT00950000182879"/>
<keyword evidence="4" id="KW-0472">Membrane</keyword>
<reference evidence="5" key="2">
    <citation type="submission" date="2025-08" db="UniProtKB">
        <authorList>
            <consortium name="Ensembl"/>
        </authorList>
    </citation>
    <scope>IDENTIFICATION</scope>
</reference>
<keyword evidence="2" id="KW-0479">Metal-binding</keyword>
<dbReference type="GO" id="GO:0016705">
    <property type="term" value="F:oxidoreductase activity, acting on paired donors, with incorporation or reduction of molecular oxygen"/>
    <property type="evidence" value="ECO:0007669"/>
    <property type="project" value="InterPro"/>
</dbReference>
<keyword evidence="6" id="KW-1185">Reference proteome</keyword>
<comment type="similarity">
    <text evidence="1">Belongs to the cytochrome P450 family.</text>
</comment>
<dbReference type="GO" id="GO:0005506">
    <property type="term" value="F:iron ion binding"/>
    <property type="evidence" value="ECO:0007669"/>
    <property type="project" value="InterPro"/>
</dbReference>
<reference evidence="5 6" key="1">
    <citation type="journal article" date="2007" name="Nature">
        <title>Genome of the marsupial Monodelphis domestica reveals innovation in non-coding sequences.</title>
        <authorList>
            <person name="Mikkelsen T.S."/>
            <person name="Wakefield M.J."/>
            <person name="Aken B."/>
            <person name="Amemiya C.T."/>
            <person name="Chang J.L."/>
            <person name="Duke S."/>
            <person name="Garber M."/>
            <person name="Gentles A.J."/>
            <person name="Goodstadt L."/>
            <person name="Heger A."/>
            <person name="Jurka J."/>
            <person name="Kamal M."/>
            <person name="Mauceli E."/>
            <person name="Searle S.M."/>
            <person name="Sharpe T."/>
            <person name="Baker M.L."/>
            <person name="Batzer M.A."/>
            <person name="Benos P.V."/>
            <person name="Belov K."/>
            <person name="Clamp M."/>
            <person name="Cook A."/>
            <person name="Cuff J."/>
            <person name="Das R."/>
            <person name="Davidow L."/>
            <person name="Deakin J.E."/>
            <person name="Fazzari M.J."/>
            <person name="Glass J.L."/>
            <person name="Grabherr M."/>
            <person name="Greally J.M."/>
            <person name="Gu W."/>
            <person name="Hore T.A."/>
            <person name="Huttley G.A."/>
            <person name="Kleber M."/>
            <person name="Jirtle R.L."/>
            <person name="Koina E."/>
            <person name="Lee J.T."/>
            <person name="Mahony S."/>
            <person name="Marra M.A."/>
            <person name="Miller R.D."/>
            <person name="Nicholls R.D."/>
            <person name="Oda M."/>
            <person name="Papenfuss A.T."/>
            <person name="Parra Z.E."/>
            <person name="Pollock D.D."/>
            <person name="Ray D.A."/>
            <person name="Schein J.E."/>
            <person name="Speed T.P."/>
            <person name="Thompson K."/>
            <person name="VandeBerg J.L."/>
            <person name="Wade C.M."/>
            <person name="Walker J.A."/>
            <person name="Waters P.D."/>
            <person name="Webber C."/>
            <person name="Weidman J.R."/>
            <person name="Xie X."/>
            <person name="Zody M.C."/>
            <person name="Baldwin J."/>
            <person name="Abdouelleil A."/>
            <person name="Abdulkadir J."/>
            <person name="Abebe A."/>
            <person name="Abera B."/>
            <person name="Abreu J."/>
            <person name="Acer S.C."/>
            <person name="Aftuck L."/>
            <person name="Alexander A."/>
            <person name="An P."/>
            <person name="Anderson E."/>
            <person name="Anderson S."/>
            <person name="Arachi H."/>
            <person name="Azer M."/>
            <person name="Bachantsang P."/>
            <person name="Barry A."/>
            <person name="Bayul T."/>
            <person name="Berlin A."/>
            <person name="Bessette D."/>
            <person name="Bloom T."/>
            <person name="Bloom T."/>
            <person name="Boguslavskiy L."/>
            <person name="Bonnet C."/>
            <person name="Boukhgalter B."/>
            <person name="Bourzgui I."/>
            <person name="Brown A."/>
            <person name="Cahill P."/>
            <person name="Channer S."/>
            <person name="Cheshatsang Y."/>
            <person name="Chuda L."/>
            <person name="Citroen M."/>
            <person name="Collymore A."/>
            <person name="Cooke P."/>
            <person name="Costello M."/>
            <person name="D'Aco K."/>
            <person name="Daza R."/>
            <person name="De Haan G."/>
            <person name="DeGray S."/>
            <person name="DeMaso C."/>
            <person name="Dhargay N."/>
            <person name="Dooley K."/>
            <person name="Dooley E."/>
            <person name="Doricent M."/>
            <person name="Dorje P."/>
            <person name="Dorjee K."/>
            <person name="Dupes A."/>
            <person name="Elong R."/>
            <person name="Falk J."/>
            <person name="Farina A."/>
            <person name="Faro S."/>
            <person name="Ferguson D."/>
            <person name="Fisher S."/>
            <person name="Foley C.D."/>
            <person name="Franke A."/>
            <person name="Friedrich D."/>
            <person name="Gadbois L."/>
            <person name="Gearin G."/>
            <person name="Gearin C.R."/>
            <person name="Giannoukos G."/>
            <person name="Goode T."/>
            <person name="Graham J."/>
            <person name="Grandbois E."/>
            <person name="Grewal S."/>
            <person name="Gyaltsen K."/>
            <person name="Hafez N."/>
            <person name="Hagos B."/>
            <person name="Hall J."/>
            <person name="Henson C."/>
            <person name="Hollinger A."/>
            <person name="Honan T."/>
            <person name="Huard M.D."/>
            <person name="Hughes L."/>
            <person name="Hurhula B."/>
            <person name="Husby M.E."/>
            <person name="Kamat A."/>
            <person name="Kanga B."/>
            <person name="Kashin S."/>
            <person name="Khazanovich D."/>
            <person name="Kisner P."/>
            <person name="Lance K."/>
            <person name="Lara M."/>
            <person name="Lee W."/>
            <person name="Lennon N."/>
            <person name="Letendre F."/>
            <person name="LeVine R."/>
            <person name="Lipovsky A."/>
            <person name="Liu X."/>
            <person name="Liu J."/>
            <person name="Liu S."/>
            <person name="Lokyitsang T."/>
            <person name="Lokyitsang Y."/>
            <person name="Lubonja R."/>
            <person name="Lui A."/>
            <person name="MacDonald P."/>
            <person name="Magnisalis V."/>
            <person name="Maru K."/>
            <person name="Matthews C."/>
            <person name="McCusker W."/>
            <person name="McDonough S."/>
            <person name="Mehta T."/>
            <person name="Meldrim J."/>
            <person name="Meneus L."/>
            <person name="Mihai O."/>
            <person name="Mihalev A."/>
            <person name="Mihova T."/>
            <person name="Mittelman R."/>
            <person name="Mlenga V."/>
            <person name="Montmayeur A."/>
            <person name="Mulrain L."/>
            <person name="Navidi A."/>
            <person name="Naylor J."/>
            <person name="Negash T."/>
            <person name="Nguyen T."/>
            <person name="Nguyen N."/>
            <person name="Nicol R."/>
            <person name="Norbu C."/>
            <person name="Norbu N."/>
            <person name="Novod N."/>
            <person name="O'Neill B."/>
            <person name="Osman S."/>
            <person name="Markiewicz E."/>
            <person name="Oyono O.L."/>
            <person name="Patti C."/>
            <person name="Phunkhang P."/>
            <person name="Pierre F."/>
            <person name="Priest M."/>
            <person name="Raghuraman S."/>
            <person name="Rege F."/>
            <person name="Reyes R."/>
            <person name="Rise C."/>
            <person name="Rogov P."/>
            <person name="Ross K."/>
            <person name="Ryan E."/>
            <person name="Settipalli S."/>
            <person name="Shea T."/>
            <person name="Sherpa N."/>
            <person name="Shi L."/>
            <person name="Shih D."/>
            <person name="Sparrow T."/>
            <person name="Spaulding J."/>
            <person name="Stalker J."/>
            <person name="Stange-Thomann N."/>
            <person name="Stavropoulos S."/>
            <person name="Stone C."/>
            <person name="Strader C."/>
            <person name="Tesfaye S."/>
            <person name="Thomson T."/>
            <person name="Thoulutsang Y."/>
            <person name="Thoulutsang D."/>
            <person name="Topham K."/>
            <person name="Topping I."/>
            <person name="Tsamla T."/>
            <person name="Vassiliev H."/>
            <person name="Vo A."/>
            <person name="Wangchuk T."/>
            <person name="Wangdi T."/>
            <person name="Weiand M."/>
            <person name="Wilkinson J."/>
            <person name="Wilson A."/>
            <person name="Yadav S."/>
            <person name="Young G."/>
            <person name="Yu Q."/>
            <person name="Zembek L."/>
            <person name="Zhong D."/>
            <person name="Zimmer A."/>
            <person name="Zwirko Z."/>
            <person name="Jaffe D.B."/>
            <person name="Alvarez P."/>
            <person name="Brockman W."/>
            <person name="Butler J."/>
            <person name="Chin C."/>
            <person name="Gnerre S."/>
            <person name="MacCallum I."/>
            <person name="Graves J.A."/>
            <person name="Ponting C.P."/>
            <person name="Breen M."/>
            <person name="Samollow P.B."/>
            <person name="Lander E.S."/>
            <person name="Lindblad-Toh K."/>
        </authorList>
    </citation>
    <scope>NUCLEOTIDE SEQUENCE [LARGE SCALE GENOMIC DNA]</scope>
</reference>
<organism evidence="5 6">
    <name type="scientific">Monodelphis domestica</name>
    <name type="common">Gray short-tailed opossum</name>
    <dbReference type="NCBI Taxonomy" id="13616"/>
    <lineage>
        <taxon>Eukaryota</taxon>
        <taxon>Metazoa</taxon>
        <taxon>Chordata</taxon>
        <taxon>Craniata</taxon>
        <taxon>Vertebrata</taxon>
        <taxon>Euteleostomi</taxon>
        <taxon>Mammalia</taxon>
        <taxon>Metatheria</taxon>
        <taxon>Didelphimorphia</taxon>
        <taxon>Didelphidae</taxon>
        <taxon>Monodelphis</taxon>
    </lineage>
</organism>
<proteinExistence type="inferred from homology"/>
<dbReference type="GO" id="GO:0020037">
    <property type="term" value="F:heme binding"/>
    <property type="evidence" value="ECO:0007669"/>
    <property type="project" value="InterPro"/>
</dbReference>
<keyword evidence="4" id="KW-1133">Transmembrane helix</keyword>
<dbReference type="PANTHER" id="PTHR24300:SF177">
    <property type="entry name" value="CYTOCHROME P450 2J2"/>
    <property type="match status" value="1"/>
</dbReference>
<evidence type="ECO:0000313" key="6">
    <source>
        <dbReference type="Proteomes" id="UP000002280"/>
    </source>
</evidence>
<dbReference type="Ensembl" id="ENSMODT00000069441.1">
    <property type="protein sequence ID" value="ENSMODP00000042080.1"/>
    <property type="gene ID" value="ENSMODG00000002507.4"/>
</dbReference>
<sequence>MQLGNVLPSLQTLLLFSAILLILASYGQRRRQDPNYPPGPPQMPIFGNIFQIDSKNPHISIQEVRSLLGTPMIVVTGLPLIKEVLVNQGHLFVDRPRAPSQSYIFKINGKKKPGSQCHCLFASNGQEWKDQRRFTLMTLRNFGLGKKTLELQIQKELCIGGGECGGKNC</sequence>
<dbReference type="Proteomes" id="UP000002280">
    <property type="component" value="Chromosome 2"/>
</dbReference>
<dbReference type="InterPro" id="IPR050182">
    <property type="entry name" value="Cytochrome_P450_fam2"/>
</dbReference>
<dbReference type="InterPro" id="IPR036396">
    <property type="entry name" value="Cyt_P450_sf"/>
</dbReference>
<name>A0A5F8G3U1_MONDO</name>
<dbReference type="InterPro" id="IPR001128">
    <property type="entry name" value="Cyt_P450"/>
</dbReference>
<dbReference type="Gene3D" id="1.10.630.10">
    <property type="entry name" value="Cytochrome P450"/>
    <property type="match status" value="1"/>
</dbReference>
<dbReference type="GO" id="GO:0004497">
    <property type="term" value="F:monooxygenase activity"/>
    <property type="evidence" value="ECO:0007669"/>
    <property type="project" value="InterPro"/>
</dbReference>
<protein>
    <submittedName>
        <fullName evidence="5">Uncharacterized protein</fullName>
    </submittedName>
</protein>
<accession>A0A5F8G3U1</accession>
<evidence type="ECO:0000256" key="2">
    <source>
        <dbReference type="ARBA" id="ARBA00022723"/>
    </source>
</evidence>
<keyword evidence="4" id="KW-0812">Transmembrane</keyword>
<reference evidence="5" key="3">
    <citation type="submission" date="2025-09" db="UniProtKB">
        <authorList>
            <consortium name="Ensembl"/>
        </authorList>
    </citation>
    <scope>IDENTIFICATION</scope>
</reference>
<evidence type="ECO:0000256" key="1">
    <source>
        <dbReference type="ARBA" id="ARBA00010617"/>
    </source>
</evidence>
<dbReference type="Pfam" id="PF00067">
    <property type="entry name" value="p450"/>
    <property type="match status" value="1"/>
</dbReference>